<sequence length="33" mass="3701">MRTSVTESLSDEVTPLVGRSSHILGFDLVLFYM</sequence>
<dbReference type="AlphaFoldDB" id="A0A0E9PNZ7"/>
<evidence type="ECO:0000313" key="1">
    <source>
        <dbReference type="EMBL" id="JAH05785.1"/>
    </source>
</evidence>
<accession>A0A0E9PNZ7</accession>
<dbReference type="EMBL" id="GBXM01102792">
    <property type="protein sequence ID" value="JAH05785.1"/>
    <property type="molecule type" value="Transcribed_RNA"/>
</dbReference>
<name>A0A0E9PNZ7_ANGAN</name>
<reference evidence="1" key="2">
    <citation type="journal article" date="2015" name="Fish Shellfish Immunol.">
        <title>Early steps in the European eel (Anguilla anguilla)-Vibrio vulnificus interaction in the gills: Role of the RtxA13 toxin.</title>
        <authorList>
            <person name="Callol A."/>
            <person name="Pajuelo D."/>
            <person name="Ebbesson L."/>
            <person name="Teles M."/>
            <person name="MacKenzie S."/>
            <person name="Amaro C."/>
        </authorList>
    </citation>
    <scope>NUCLEOTIDE SEQUENCE</scope>
</reference>
<reference evidence="1" key="1">
    <citation type="submission" date="2014-11" db="EMBL/GenBank/DDBJ databases">
        <authorList>
            <person name="Amaro Gonzalez C."/>
        </authorList>
    </citation>
    <scope>NUCLEOTIDE SEQUENCE</scope>
</reference>
<proteinExistence type="predicted"/>
<protein>
    <submittedName>
        <fullName evidence="1">Uncharacterized protein</fullName>
    </submittedName>
</protein>
<organism evidence="1">
    <name type="scientific">Anguilla anguilla</name>
    <name type="common">European freshwater eel</name>
    <name type="synonym">Muraena anguilla</name>
    <dbReference type="NCBI Taxonomy" id="7936"/>
    <lineage>
        <taxon>Eukaryota</taxon>
        <taxon>Metazoa</taxon>
        <taxon>Chordata</taxon>
        <taxon>Craniata</taxon>
        <taxon>Vertebrata</taxon>
        <taxon>Euteleostomi</taxon>
        <taxon>Actinopterygii</taxon>
        <taxon>Neopterygii</taxon>
        <taxon>Teleostei</taxon>
        <taxon>Anguilliformes</taxon>
        <taxon>Anguillidae</taxon>
        <taxon>Anguilla</taxon>
    </lineage>
</organism>